<reference evidence="2" key="1">
    <citation type="submission" date="2023-10" db="EMBL/GenBank/DDBJ databases">
        <authorList>
            <person name="Chen Y."/>
            <person name="Shah S."/>
            <person name="Dougan E. K."/>
            <person name="Thang M."/>
            <person name="Chan C."/>
        </authorList>
    </citation>
    <scope>NUCLEOTIDE SEQUENCE [LARGE SCALE GENOMIC DNA]</scope>
</reference>
<organism evidence="2 3">
    <name type="scientific">Prorocentrum cordatum</name>
    <dbReference type="NCBI Taxonomy" id="2364126"/>
    <lineage>
        <taxon>Eukaryota</taxon>
        <taxon>Sar</taxon>
        <taxon>Alveolata</taxon>
        <taxon>Dinophyceae</taxon>
        <taxon>Prorocentrales</taxon>
        <taxon>Prorocentraceae</taxon>
        <taxon>Prorocentrum</taxon>
    </lineage>
</organism>
<feature type="region of interest" description="Disordered" evidence="1">
    <location>
        <begin position="186"/>
        <end position="223"/>
    </location>
</feature>
<protein>
    <submittedName>
        <fullName evidence="2">Uncharacterized protein</fullName>
    </submittedName>
</protein>
<feature type="region of interest" description="Disordered" evidence="1">
    <location>
        <begin position="401"/>
        <end position="489"/>
    </location>
</feature>
<feature type="compositionally biased region" description="Basic and acidic residues" evidence="1">
    <location>
        <begin position="272"/>
        <end position="293"/>
    </location>
</feature>
<proteinExistence type="predicted"/>
<feature type="region of interest" description="Disordered" evidence="1">
    <location>
        <begin position="1"/>
        <end position="29"/>
    </location>
</feature>
<feature type="region of interest" description="Disordered" evidence="1">
    <location>
        <begin position="257"/>
        <end position="375"/>
    </location>
</feature>
<accession>A0ABN9T442</accession>
<evidence type="ECO:0000313" key="3">
    <source>
        <dbReference type="Proteomes" id="UP001189429"/>
    </source>
</evidence>
<evidence type="ECO:0000256" key="1">
    <source>
        <dbReference type="SAM" id="MobiDB-lite"/>
    </source>
</evidence>
<sequence length="489" mass="52682">MATGGGRTSSWLPGPLRTDEAAAAGPSAARRAARARARLACEAALRRALGSKDHAPGSWRDREVASRPALQALASRRRVPGAARRRRNAAWHAADAPVGGFTLAKAAAGPRLGRPSLPGANYKYIVVEVPQGCWTASPLTPLSGAAAEAAHHGARSVPGVAYPTDANLSQVADRALRAAVARRSREYEDDGYDGYNHGDPDGYDGYDHDSYDHGDPVQSEGAEESPFVEAFGMTEDGYHDNGGYDCTDERGYVGNSDLRSYDGWRPSLRPPPSKEEVEDEMRRARAPTEKIEYDSDADPEDHESYDGCDYGGYDGYDSETHQALHRTSRELDGESAVDSFVIPSTRSGSASRRDWPPQKGPPSYDGYDYGEHDGYDSKAHLALHGTNRELCAESALDSVAIPSTSSGSASRWDWAPQNAPPPFETNETSEQKALHGHEQGAGQGAGRGAGLEESKRSSGDDPPEPHKKVRFCLHEDVDGHFEAERRPGS</sequence>
<gene>
    <name evidence="2" type="ORF">PCOR1329_LOCUS35210</name>
</gene>
<dbReference type="Proteomes" id="UP001189429">
    <property type="component" value="Unassembled WGS sequence"/>
</dbReference>
<dbReference type="EMBL" id="CAUYUJ010014304">
    <property type="protein sequence ID" value="CAK0839557.1"/>
    <property type="molecule type" value="Genomic_DNA"/>
</dbReference>
<feature type="compositionally biased region" description="Acidic residues" evidence="1">
    <location>
        <begin position="294"/>
        <end position="303"/>
    </location>
</feature>
<name>A0ABN9T442_9DINO</name>
<comment type="caution">
    <text evidence="2">The sequence shown here is derived from an EMBL/GenBank/DDBJ whole genome shotgun (WGS) entry which is preliminary data.</text>
</comment>
<feature type="compositionally biased region" description="Basic and acidic residues" evidence="1">
    <location>
        <begin position="318"/>
        <end position="332"/>
    </location>
</feature>
<feature type="compositionally biased region" description="Basic and acidic residues" evidence="1">
    <location>
        <begin position="450"/>
        <end position="489"/>
    </location>
</feature>
<feature type="compositionally biased region" description="Basic and acidic residues" evidence="1">
    <location>
        <begin position="429"/>
        <end position="438"/>
    </location>
</feature>
<keyword evidence="3" id="KW-1185">Reference proteome</keyword>
<feature type="compositionally biased region" description="Gly residues" evidence="1">
    <location>
        <begin position="439"/>
        <end position="449"/>
    </location>
</feature>
<feature type="compositionally biased region" description="Basic and acidic residues" evidence="1">
    <location>
        <begin position="196"/>
        <end position="215"/>
    </location>
</feature>
<evidence type="ECO:0000313" key="2">
    <source>
        <dbReference type="EMBL" id="CAK0839557.1"/>
    </source>
</evidence>